<evidence type="ECO:0008006" key="5">
    <source>
        <dbReference type="Google" id="ProtNLM"/>
    </source>
</evidence>
<feature type="compositionally biased region" description="Polar residues" evidence="1">
    <location>
        <begin position="231"/>
        <end position="241"/>
    </location>
</feature>
<evidence type="ECO:0000313" key="3">
    <source>
        <dbReference type="EMBL" id="CBK22700.2"/>
    </source>
</evidence>
<keyword evidence="2" id="KW-1133">Transmembrane helix</keyword>
<dbReference type="AlphaFoldDB" id="D8M2X7"/>
<evidence type="ECO:0000256" key="2">
    <source>
        <dbReference type="SAM" id="Phobius"/>
    </source>
</evidence>
<evidence type="ECO:0000313" key="4">
    <source>
        <dbReference type="Proteomes" id="UP000008312"/>
    </source>
</evidence>
<evidence type="ECO:0000256" key="1">
    <source>
        <dbReference type="SAM" id="MobiDB-lite"/>
    </source>
</evidence>
<feature type="transmembrane region" description="Helical" evidence="2">
    <location>
        <begin position="6"/>
        <end position="24"/>
    </location>
</feature>
<feature type="transmembrane region" description="Helical" evidence="2">
    <location>
        <begin position="135"/>
        <end position="154"/>
    </location>
</feature>
<feature type="transmembrane region" description="Helical" evidence="2">
    <location>
        <begin position="36"/>
        <end position="56"/>
    </location>
</feature>
<gene>
    <name evidence="3" type="ORF">GSBLH_T00007082001</name>
</gene>
<accession>D8M2X7</accession>
<dbReference type="InterPro" id="IPR036259">
    <property type="entry name" value="MFS_trans_sf"/>
</dbReference>
<dbReference type="EMBL" id="FN668650">
    <property type="protein sequence ID" value="CBK22700.2"/>
    <property type="molecule type" value="Genomic_DNA"/>
</dbReference>
<dbReference type="GeneID" id="24923206"/>
<protein>
    <recommendedName>
        <fullName evidence="5">Major facilitator superfamily (MFS) profile domain-containing protein</fullName>
    </recommendedName>
</protein>
<feature type="compositionally biased region" description="Basic and acidic residues" evidence="1">
    <location>
        <begin position="172"/>
        <end position="181"/>
    </location>
</feature>
<feature type="compositionally biased region" description="Basic and acidic residues" evidence="1">
    <location>
        <begin position="198"/>
        <end position="230"/>
    </location>
</feature>
<dbReference type="OrthoDB" id="419616at2759"/>
<proteinExistence type="predicted"/>
<sequence>MSYCDIYFMTGMIYSFFLIIYPCISFANTLPVSFQWTIVLIATMCCIFSRLINFTTSNVLINNSAFSDFRGKVNGLGQVLAAVGRFVGPSMGSTLFAWSISGDHPFPFNYGFTYYISLFCVPCSVMRMVPSFFHLLGIFMILTSCCIFTLPKSINRPMGRIRDFYSNEEEMKEMAEGETKSSTKSGEGNDVTVVVSNEEDKKEKKEGDESVVVVKEDLNEVSKVESKPDSNEISNLEQKTA</sequence>
<keyword evidence="4" id="KW-1185">Reference proteome</keyword>
<feature type="transmembrane region" description="Helical" evidence="2">
    <location>
        <begin position="112"/>
        <end position="129"/>
    </location>
</feature>
<feature type="transmembrane region" description="Helical" evidence="2">
    <location>
        <begin position="76"/>
        <end position="100"/>
    </location>
</feature>
<dbReference type="InParanoid" id="D8M2X7"/>
<reference evidence="3" key="1">
    <citation type="submission" date="2010-02" db="EMBL/GenBank/DDBJ databases">
        <title>Sequencing and annotation of the Blastocystis hominis genome.</title>
        <authorList>
            <person name="Wincker P."/>
        </authorList>
    </citation>
    <scope>NUCLEOTIDE SEQUENCE</scope>
    <source>
        <strain evidence="3">Singapore isolate B</strain>
    </source>
</reference>
<name>D8M2X7_BLAHO</name>
<keyword evidence="2" id="KW-0472">Membrane</keyword>
<dbReference type="RefSeq" id="XP_012896748.1">
    <property type="nucleotide sequence ID" value="XM_013041294.1"/>
</dbReference>
<dbReference type="Gene3D" id="1.20.1250.20">
    <property type="entry name" value="MFS general substrate transporter like domains"/>
    <property type="match status" value="1"/>
</dbReference>
<keyword evidence="2" id="KW-0812">Transmembrane</keyword>
<organism evidence="3">
    <name type="scientific">Blastocystis hominis</name>
    <dbReference type="NCBI Taxonomy" id="12968"/>
    <lineage>
        <taxon>Eukaryota</taxon>
        <taxon>Sar</taxon>
        <taxon>Stramenopiles</taxon>
        <taxon>Bigyra</taxon>
        <taxon>Opalozoa</taxon>
        <taxon>Opalinata</taxon>
        <taxon>Blastocystidae</taxon>
        <taxon>Blastocystis</taxon>
    </lineage>
</organism>
<dbReference type="Proteomes" id="UP000008312">
    <property type="component" value="Unassembled WGS sequence"/>
</dbReference>
<feature type="region of interest" description="Disordered" evidence="1">
    <location>
        <begin position="170"/>
        <end position="241"/>
    </location>
</feature>